<dbReference type="AlphaFoldDB" id="A0A2T9YJT5"/>
<dbReference type="EMBL" id="MBFR01000156">
    <property type="protein sequence ID" value="PVU92595.1"/>
    <property type="molecule type" value="Genomic_DNA"/>
</dbReference>
<gene>
    <name evidence="1" type="ORF">BB561_003730</name>
</gene>
<sequence>MSSLSKQVFLLCQILAEASTPKVALWTLNDVKDHLLPWACHVDFAIATLDKTELNSVVSQVRTRLNKRALSWILDACLEVSSAPNTHSKLTQVEPQKSNIIGFCIPFQSLFIETLLFNPHCSSKVRALIISKTASADTDSCYYESIDAFIQYSCFKSLSDSI</sequence>
<comment type="caution">
    <text evidence="1">The sequence shown here is derived from an EMBL/GenBank/DDBJ whole genome shotgun (WGS) entry which is preliminary data.</text>
</comment>
<name>A0A2T9YJT5_9FUNG</name>
<reference evidence="1 2" key="1">
    <citation type="journal article" date="2018" name="MBio">
        <title>Comparative Genomics Reveals the Core Gene Toolbox for the Fungus-Insect Symbiosis.</title>
        <authorList>
            <person name="Wang Y."/>
            <person name="Stata M."/>
            <person name="Wang W."/>
            <person name="Stajich J.E."/>
            <person name="White M.M."/>
            <person name="Moncalvo J.M."/>
        </authorList>
    </citation>
    <scope>NUCLEOTIDE SEQUENCE [LARGE SCALE GENOMIC DNA]</scope>
    <source>
        <strain evidence="1 2">SWE-8-4</strain>
    </source>
</reference>
<evidence type="ECO:0000313" key="1">
    <source>
        <dbReference type="EMBL" id="PVU92595.1"/>
    </source>
</evidence>
<organism evidence="1 2">
    <name type="scientific">Smittium simulii</name>
    <dbReference type="NCBI Taxonomy" id="133385"/>
    <lineage>
        <taxon>Eukaryota</taxon>
        <taxon>Fungi</taxon>
        <taxon>Fungi incertae sedis</taxon>
        <taxon>Zoopagomycota</taxon>
        <taxon>Kickxellomycotina</taxon>
        <taxon>Harpellomycetes</taxon>
        <taxon>Harpellales</taxon>
        <taxon>Legeriomycetaceae</taxon>
        <taxon>Smittium</taxon>
    </lineage>
</organism>
<evidence type="ECO:0000313" key="2">
    <source>
        <dbReference type="Proteomes" id="UP000245383"/>
    </source>
</evidence>
<dbReference type="OrthoDB" id="10575506at2759"/>
<proteinExistence type="predicted"/>
<protein>
    <submittedName>
        <fullName evidence="1">Uncharacterized protein</fullName>
    </submittedName>
</protein>
<dbReference type="Proteomes" id="UP000245383">
    <property type="component" value="Unassembled WGS sequence"/>
</dbReference>
<keyword evidence="2" id="KW-1185">Reference proteome</keyword>
<accession>A0A2T9YJT5</accession>